<feature type="transmembrane region" description="Helical" evidence="1">
    <location>
        <begin position="29"/>
        <end position="51"/>
    </location>
</feature>
<sequence length="79" mass="9702">MPQMSPLWWFYLMLVFWLGWLVSSVSTFYWFKLGVLMNSTFSSFFFFFFYFDYRAELSIGNLNNKVSLINLSFLYYYDL</sequence>
<protein>
    <submittedName>
        <fullName evidence="2">ATP synthase F0 subunit 8</fullName>
    </submittedName>
</protein>
<geneLocation type="mitochondrion" evidence="2"/>
<keyword evidence="1" id="KW-0472">Membrane</keyword>
<keyword evidence="2" id="KW-0496">Mitochondrion</keyword>
<feature type="transmembrane region" description="Helical" evidence="1">
    <location>
        <begin position="7"/>
        <end position="23"/>
    </location>
</feature>
<organism evidence="2">
    <name type="scientific">Bemisia tabaci</name>
    <name type="common">Sweetpotato whitefly</name>
    <name type="synonym">Aleurodes tabaci</name>
    <dbReference type="NCBI Taxonomy" id="7038"/>
    <lineage>
        <taxon>Eukaryota</taxon>
        <taxon>Metazoa</taxon>
        <taxon>Ecdysozoa</taxon>
        <taxon>Arthropoda</taxon>
        <taxon>Hexapoda</taxon>
        <taxon>Insecta</taxon>
        <taxon>Pterygota</taxon>
        <taxon>Neoptera</taxon>
        <taxon>Paraneoptera</taxon>
        <taxon>Hemiptera</taxon>
        <taxon>Sternorrhyncha</taxon>
        <taxon>Aleyrodoidea</taxon>
        <taxon>Aleyrodidae</taxon>
        <taxon>Aleyrodinae</taxon>
        <taxon>Bemisia</taxon>
    </lineage>
</organism>
<dbReference type="AlphaFoldDB" id="A0A343KPI6"/>
<reference evidence="2" key="1">
    <citation type="journal article" date="2017" name="Genome Biol. Evol.">
        <title>The Trouble with MEAM2: Implications of Pseudogenes on Species Delimitation in the Globally Invasive Bemisia tabaci (Hemiptera: Aleyrodidae) Cryptic Species Complex.</title>
        <authorList>
            <person name="Tay W.T."/>
            <person name="Elfekih S."/>
            <person name="Court L.N."/>
            <person name="Gordon K.H.J."/>
            <person name="Delatte H."/>
            <person name="De Barro P.J."/>
        </authorList>
    </citation>
    <scope>NUCLEOTIDE SEQUENCE</scope>
</reference>
<keyword evidence="1" id="KW-1133">Transmembrane helix</keyword>
<evidence type="ECO:0000256" key="1">
    <source>
        <dbReference type="SAM" id="Phobius"/>
    </source>
</evidence>
<evidence type="ECO:0000313" key="2">
    <source>
        <dbReference type="EMBL" id="ATJ03336.1"/>
    </source>
</evidence>
<dbReference type="EMBL" id="KY951451">
    <property type="protein sequence ID" value="ATJ03336.1"/>
    <property type="molecule type" value="Genomic_DNA"/>
</dbReference>
<accession>A0A343KPI6</accession>
<gene>
    <name evidence="2" type="primary">ATP8</name>
</gene>
<proteinExistence type="predicted"/>
<keyword evidence="1" id="KW-0812">Transmembrane</keyword>
<name>A0A343KPI6_BEMTA</name>